<accession>A0A5J5GAC9</accession>
<dbReference type="InterPro" id="IPR002109">
    <property type="entry name" value="Glutaredoxin"/>
</dbReference>
<protein>
    <submittedName>
        <fullName evidence="2">Glutaredoxin family protein</fullName>
    </submittedName>
</protein>
<reference evidence="2 3" key="1">
    <citation type="submission" date="2019-09" db="EMBL/GenBank/DDBJ databases">
        <title>Bacillus ochoae sp. nov., Paenibacillus whitsoniae sp. nov., Paenibacillus spiritus sp. nov. Isolated from the Mars Exploration Rover during spacecraft assembly.</title>
        <authorList>
            <person name="Seuylemezian A."/>
            <person name="Vaishampayan P."/>
        </authorList>
    </citation>
    <scope>NUCLEOTIDE SEQUENCE [LARGE SCALE GENOMIC DNA]</scope>
    <source>
        <strain evidence="2 3">MER_111</strain>
    </source>
</reference>
<gene>
    <name evidence="2" type="ORF">F4V43_09470</name>
</gene>
<dbReference type="GO" id="GO:0045454">
    <property type="term" value="P:cell redox homeostasis"/>
    <property type="evidence" value="ECO:0007669"/>
    <property type="project" value="TreeGrafter"/>
</dbReference>
<keyword evidence="3" id="KW-1185">Reference proteome</keyword>
<evidence type="ECO:0000259" key="1">
    <source>
        <dbReference type="Pfam" id="PF00462"/>
    </source>
</evidence>
<dbReference type="SUPFAM" id="SSF52833">
    <property type="entry name" value="Thioredoxin-like"/>
    <property type="match status" value="1"/>
</dbReference>
<dbReference type="RefSeq" id="WP_150458004.1">
    <property type="nucleotide sequence ID" value="NZ_VYKK01000012.1"/>
</dbReference>
<evidence type="ECO:0000313" key="2">
    <source>
        <dbReference type="EMBL" id="KAA9004853.1"/>
    </source>
</evidence>
<dbReference type="EMBL" id="VYKK01000012">
    <property type="protein sequence ID" value="KAA9004853.1"/>
    <property type="molecule type" value="Genomic_DNA"/>
</dbReference>
<dbReference type="GO" id="GO:0009055">
    <property type="term" value="F:electron transfer activity"/>
    <property type="evidence" value="ECO:0007669"/>
    <property type="project" value="TreeGrafter"/>
</dbReference>
<comment type="caution">
    <text evidence="2">The sequence shown here is derived from an EMBL/GenBank/DDBJ whole genome shotgun (WGS) entry which is preliminary data.</text>
</comment>
<name>A0A5J5GAC9_9BACL</name>
<dbReference type="InterPro" id="IPR051548">
    <property type="entry name" value="Grx-like_ET"/>
</dbReference>
<proteinExistence type="predicted"/>
<dbReference type="PANTHER" id="PTHR34386">
    <property type="entry name" value="GLUTAREDOXIN"/>
    <property type="match status" value="1"/>
</dbReference>
<organism evidence="2 3">
    <name type="scientific">Paenibacillus spiritus</name>
    <dbReference type="NCBI Taxonomy" id="2496557"/>
    <lineage>
        <taxon>Bacteria</taxon>
        <taxon>Bacillati</taxon>
        <taxon>Bacillota</taxon>
        <taxon>Bacilli</taxon>
        <taxon>Bacillales</taxon>
        <taxon>Paenibacillaceae</taxon>
        <taxon>Paenibacillus</taxon>
    </lineage>
</organism>
<dbReference type="Gene3D" id="3.40.30.10">
    <property type="entry name" value="Glutaredoxin"/>
    <property type="match status" value="1"/>
</dbReference>
<dbReference type="OrthoDB" id="9795531at2"/>
<sequence length="78" mass="8303">MSASVIVYSTEGCSDCAKVKRMLDSEGVSYEVRDILADEAYQREVESLGFMGIPVTAAGGKAVKGFQPEAIKNLIASL</sequence>
<dbReference type="PROSITE" id="PS51354">
    <property type="entry name" value="GLUTAREDOXIN_2"/>
    <property type="match status" value="1"/>
</dbReference>
<dbReference type="PANTHER" id="PTHR34386:SF1">
    <property type="entry name" value="GLUTAREDOXIN-LIKE PROTEIN NRDH"/>
    <property type="match status" value="1"/>
</dbReference>
<feature type="domain" description="Glutaredoxin" evidence="1">
    <location>
        <begin position="5"/>
        <end position="62"/>
    </location>
</feature>
<dbReference type="InterPro" id="IPR036249">
    <property type="entry name" value="Thioredoxin-like_sf"/>
</dbReference>
<dbReference type="Proteomes" id="UP000367750">
    <property type="component" value="Unassembled WGS sequence"/>
</dbReference>
<dbReference type="Pfam" id="PF00462">
    <property type="entry name" value="Glutaredoxin"/>
    <property type="match status" value="1"/>
</dbReference>
<dbReference type="AlphaFoldDB" id="A0A5J5GAC9"/>
<evidence type="ECO:0000313" key="3">
    <source>
        <dbReference type="Proteomes" id="UP000367750"/>
    </source>
</evidence>
<dbReference type="CDD" id="cd02976">
    <property type="entry name" value="NrdH"/>
    <property type="match status" value="1"/>
</dbReference>